<name>A0A7J7M4B9_9MAGN</name>
<gene>
    <name evidence="2" type="ORF">GIB67_017446</name>
</gene>
<dbReference type="AlphaFoldDB" id="A0A7J7M4B9"/>
<comment type="subcellular location">
    <subcellularLocation>
        <location evidence="1">Membrane</location>
        <topology evidence="1">Multi-pass membrane protein</topology>
    </subcellularLocation>
</comment>
<evidence type="ECO:0000313" key="2">
    <source>
        <dbReference type="EMBL" id="KAF6149713.1"/>
    </source>
</evidence>
<organism evidence="2 3">
    <name type="scientific">Kingdonia uniflora</name>
    <dbReference type="NCBI Taxonomy" id="39325"/>
    <lineage>
        <taxon>Eukaryota</taxon>
        <taxon>Viridiplantae</taxon>
        <taxon>Streptophyta</taxon>
        <taxon>Embryophyta</taxon>
        <taxon>Tracheophyta</taxon>
        <taxon>Spermatophyta</taxon>
        <taxon>Magnoliopsida</taxon>
        <taxon>Ranunculales</taxon>
        <taxon>Circaeasteraceae</taxon>
        <taxon>Kingdonia</taxon>
    </lineage>
</organism>
<reference evidence="2 3" key="1">
    <citation type="journal article" date="2020" name="IScience">
        <title>Genome Sequencing of the Endangered Kingdonia uniflora (Circaeasteraceae, Ranunculales) Reveals Potential Mechanisms of Evolutionary Specialization.</title>
        <authorList>
            <person name="Sun Y."/>
            <person name="Deng T."/>
            <person name="Zhang A."/>
            <person name="Moore M.J."/>
            <person name="Landis J.B."/>
            <person name="Lin N."/>
            <person name="Zhang H."/>
            <person name="Zhang X."/>
            <person name="Huang J."/>
            <person name="Zhang X."/>
            <person name="Sun H."/>
            <person name="Wang H."/>
        </authorList>
    </citation>
    <scope>NUCLEOTIDE SEQUENCE [LARGE SCALE GENOMIC DNA]</scope>
    <source>
        <strain evidence="2">TB1705</strain>
        <tissue evidence="2">Leaf</tissue>
    </source>
</reference>
<dbReference type="PANTHER" id="PTHR12300">
    <property type="entry name" value="HVA22-LIKE PROTEINS"/>
    <property type="match status" value="1"/>
</dbReference>
<dbReference type="OrthoDB" id="10009287at2759"/>
<comment type="similarity">
    <text evidence="1">Belongs to the DP1 family.</text>
</comment>
<sequence length="196" mass="22246">MGSSGSAVLAEVGLRSLFYPLGSNIVVRTACCSVGIVLPVLNTFRAIQRKDPNEQQKCLLHWAAYGSFSLAELYGDRLLLRFPLYYHIKFAFLVWLQLPPIDDARRLYVNYLHSFFLRQQARIQSGVNSAVDELVNKIDSKDNKEQGSLWTMFQVTGGASYVSWYKKLVKGETASANCVRYYGDFDTWDEDASHQL</sequence>
<dbReference type="Proteomes" id="UP000541444">
    <property type="component" value="Unassembled WGS sequence"/>
</dbReference>
<dbReference type="InterPro" id="IPR004345">
    <property type="entry name" value="TB2_DP1_HVA22"/>
</dbReference>
<dbReference type="GO" id="GO:0016020">
    <property type="term" value="C:membrane"/>
    <property type="evidence" value="ECO:0007669"/>
    <property type="project" value="UniProtKB-SubCell"/>
</dbReference>
<proteinExistence type="inferred from homology"/>
<evidence type="ECO:0000313" key="3">
    <source>
        <dbReference type="Proteomes" id="UP000541444"/>
    </source>
</evidence>
<keyword evidence="3" id="KW-1185">Reference proteome</keyword>
<comment type="caution">
    <text evidence="2">The sequence shown here is derived from an EMBL/GenBank/DDBJ whole genome shotgun (WGS) entry which is preliminary data.</text>
</comment>
<dbReference type="PANTHER" id="PTHR12300:SF150">
    <property type="entry name" value="HVA22-LIKE PROTEIN K"/>
    <property type="match status" value="1"/>
</dbReference>
<protein>
    <recommendedName>
        <fullName evidence="1">HVA22-like protein</fullName>
    </recommendedName>
</protein>
<evidence type="ECO:0000256" key="1">
    <source>
        <dbReference type="RuleBase" id="RU362006"/>
    </source>
</evidence>
<dbReference type="EMBL" id="JACGCM010001782">
    <property type="protein sequence ID" value="KAF6149713.1"/>
    <property type="molecule type" value="Genomic_DNA"/>
</dbReference>
<accession>A0A7J7M4B9</accession>
<dbReference type="Pfam" id="PF03134">
    <property type="entry name" value="TB2_DP1_HVA22"/>
    <property type="match status" value="1"/>
</dbReference>